<dbReference type="EMBL" id="LHXU01000043">
    <property type="protein sequence ID" value="KXA99553.1"/>
    <property type="molecule type" value="Genomic_DNA"/>
</dbReference>
<name>A0A133UZD6_9EURY</name>
<keyword evidence="2" id="KW-1185">Reference proteome</keyword>
<evidence type="ECO:0000313" key="1">
    <source>
        <dbReference type="EMBL" id="KXA99553.1"/>
    </source>
</evidence>
<organism evidence="1 2">
    <name type="scientific">candidate division MSBL1 archaeon SCGC-AAA259M10</name>
    <dbReference type="NCBI Taxonomy" id="1698270"/>
    <lineage>
        <taxon>Archaea</taxon>
        <taxon>Methanobacteriati</taxon>
        <taxon>Methanobacteriota</taxon>
        <taxon>candidate division MSBL1</taxon>
    </lineage>
</organism>
<dbReference type="Proteomes" id="UP000070341">
    <property type="component" value="Unassembled WGS sequence"/>
</dbReference>
<evidence type="ECO:0000313" key="2">
    <source>
        <dbReference type="Proteomes" id="UP000070341"/>
    </source>
</evidence>
<reference evidence="1 2" key="1">
    <citation type="journal article" date="2016" name="Sci. Rep.">
        <title>Metabolic traits of an uncultured archaeal lineage -MSBL1- from brine pools of the Red Sea.</title>
        <authorList>
            <person name="Mwirichia R."/>
            <person name="Alam I."/>
            <person name="Rashid M."/>
            <person name="Vinu M."/>
            <person name="Ba-Alawi W."/>
            <person name="Anthony Kamau A."/>
            <person name="Kamanda Ngugi D."/>
            <person name="Goker M."/>
            <person name="Klenk H.P."/>
            <person name="Bajic V."/>
            <person name="Stingl U."/>
        </authorList>
    </citation>
    <scope>NUCLEOTIDE SEQUENCE [LARGE SCALE GENOMIC DNA]</scope>
    <source>
        <strain evidence="1">SCGC-AAA259M10</strain>
    </source>
</reference>
<accession>A0A133UZD6</accession>
<gene>
    <name evidence="1" type="ORF">AKJ40_02870</name>
</gene>
<proteinExistence type="predicted"/>
<protein>
    <submittedName>
        <fullName evidence="1">Uncharacterized protein</fullName>
    </submittedName>
</protein>
<sequence length="142" mass="16993">MMKVITNRDKADKLLKMVKINLFHIDSTYIFKHYFKDRDQFEDFRDYYNSLEFRFEVDENELEDAVEKLVDQGFSVNIVEREDIPEYTVVIDKYKKHSHLLKKSVDVIEVGDEKALVLKDKVAKEEALDQGKEPDEKWETRL</sequence>
<comment type="caution">
    <text evidence="1">The sequence shown here is derived from an EMBL/GenBank/DDBJ whole genome shotgun (WGS) entry which is preliminary data.</text>
</comment>
<dbReference type="AlphaFoldDB" id="A0A133UZD6"/>